<reference evidence="2 4" key="2">
    <citation type="submission" date="2020-06" db="EMBL/GenBank/DDBJ databases">
        <title>Complete genome of Paenibacillus barcinonensis KACC11450.</title>
        <authorList>
            <person name="Kim M."/>
            <person name="Park Y.-J."/>
            <person name="Shin J.-H."/>
        </authorList>
    </citation>
    <scope>NUCLEOTIDE SEQUENCE [LARGE SCALE GENOMIC DNA]</scope>
    <source>
        <strain evidence="2 4">KACC11450</strain>
    </source>
</reference>
<evidence type="ECO:0000313" key="4">
    <source>
        <dbReference type="Proteomes" id="UP000509327"/>
    </source>
</evidence>
<reference evidence="1 3" key="1">
    <citation type="submission" date="2018-06" db="EMBL/GenBank/DDBJ databases">
        <title>Genomic Encyclopedia of Type Strains, Phase III (KMG-III): the genomes of soil and plant-associated and newly described type strains.</title>
        <authorList>
            <person name="Whitman W."/>
        </authorList>
    </citation>
    <scope>NUCLEOTIDE SEQUENCE [LARGE SCALE GENOMIC DNA]</scope>
    <source>
        <strain evidence="1 3">CECT 7022</strain>
    </source>
</reference>
<organism evidence="1 3">
    <name type="scientific">Paenibacillus barcinonensis</name>
    <dbReference type="NCBI Taxonomy" id="198119"/>
    <lineage>
        <taxon>Bacteria</taxon>
        <taxon>Bacillati</taxon>
        <taxon>Bacillota</taxon>
        <taxon>Bacilli</taxon>
        <taxon>Bacillales</taxon>
        <taxon>Paenibacillaceae</taxon>
        <taxon>Paenibacillus</taxon>
    </lineage>
</organism>
<dbReference type="RefSeq" id="WP_167433593.1">
    <property type="nucleotide sequence ID" value="NZ_CP054614.1"/>
</dbReference>
<dbReference type="EMBL" id="CP054614">
    <property type="protein sequence ID" value="QKS55834.1"/>
    <property type="molecule type" value="Genomic_DNA"/>
</dbReference>
<protein>
    <submittedName>
        <fullName evidence="1">Uncharacterized protein</fullName>
    </submittedName>
</protein>
<evidence type="ECO:0000313" key="2">
    <source>
        <dbReference type="EMBL" id="QKS55834.1"/>
    </source>
</evidence>
<accession>A0A2V4VNM7</accession>
<name>A0A2V4VNM7_PAEBA</name>
<keyword evidence="4" id="KW-1185">Reference proteome</keyword>
<evidence type="ECO:0000313" key="3">
    <source>
        <dbReference type="Proteomes" id="UP000247790"/>
    </source>
</evidence>
<proteinExistence type="predicted"/>
<dbReference type="Proteomes" id="UP000247790">
    <property type="component" value="Unassembled WGS sequence"/>
</dbReference>
<dbReference type="Proteomes" id="UP000509327">
    <property type="component" value="Chromosome"/>
</dbReference>
<gene>
    <name evidence="1" type="ORF">DFQ00_102235</name>
    <name evidence="2" type="ORF">HUB98_05485</name>
</gene>
<dbReference type="EMBL" id="QJSW01000002">
    <property type="protein sequence ID" value="PYE51441.1"/>
    <property type="molecule type" value="Genomic_DNA"/>
</dbReference>
<evidence type="ECO:0000313" key="1">
    <source>
        <dbReference type="EMBL" id="PYE51441.1"/>
    </source>
</evidence>
<sequence length="57" mass="6749">MKQKYLCIKDWKIDSGTYFRKDEYYKGAPFNNGESVKMFGLVGMTINFHKGSDYFHI</sequence>
<dbReference type="AlphaFoldDB" id="A0A2V4VNM7"/>